<dbReference type="eggNOG" id="COG1280">
    <property type="taxonomic scope" value="Bacteria"/>
</dbReference>
<dbReference type="Proteomes" id="UP000006833">
    <property type="component" value="Chromosome"/>
</dbReference>
<feature type="transmembrane region" description="Helical" evidence="6">
    <location>
        <begin position="54"/>
        <end position="79"/>
    </location>
</feature>
<accession>A8LK05</accession>
<organism evidence="7 8">
    <name type="scientific">Dinoroseobacter shibae (strain DSM 16493 / NCIMB 14021 / DFL 12)</name>
    <dbReference type="NCBI Taxonomy" id="398580"/>
    <lineage>
        <taxon>Bacteria</taxon>
        <taxon>Pseudomonadati</taxon>
        <taxon>Pseudomonadota</taxon>
        <taxon>Alphaproteobacteria</taxon>
        <taxon>Rhodobacterales</taxon>
        <taxon>Roseobacteraceae</taxon>
        <taxon>Dinoroseobacter</taxon>
    </lineage>
</organism>
<evidence type="ECO:0000256" key="4">
    <source>
        <dbReference type="ARBA" id="ARBA00022989"/>
    </source>
</evidence>
<dbReference type="KEGG" id="dsh:Dshi_1462"/>
<name>A8LK05_DINSH</name>
<evidence type="ECO:0000256" key="1">
    <source>
        <dbReference type="ARBA" id="ARBA00004651"/>
    </source>
</evidence>
<keyword evidence="3 6" id="KW-0812">Transmembrane</keyword>
<evidence type="ECO:0000256" key="2">
    <source>
        <dbReference type="ARBA" id="ARBA00022475"/>
    </source>
</evidence>
<feature type="transmembrane region" description="Helical" evidence="6">
    <location>
        <begin position="195"/>
        <end position="213"/>
    </location>
</feature>
<dbReference type="PANTHER" id="PTHR30086:SF20">
    <property type="entry name" value="ARGININE EXPORTER PROTEIN ARGO-RELATED"/>
    <property type="match status" value="1"/>
</dbReference>
<proteinExistence type="predicted"/>
<protein>
    <submittedName>
        <fullName evidence="7">LysE family transport protein</fullName>
    </submittedName>
</protein>
<keyword evidence="2" id="KW-1003">Cell membrane</keyword>
<dbReference type="STRING" id="398580.Dshi_1462"/>
<dbReference type="GO" id="GO:0005886">
    <property type="term" value="C:plasma membrane"/>
    <property type="evidence" value="ECO:0007669"/>
    <property type="project" value="UniProtKB-SubCell"/>
</dbReference>
<evidence type="ECO:0000256" key="3">
    <source>
        <dbReference type="ARBA" id="ARBA00022692"/>
    </source>
</evidence>
<evidence type="ECO:0000256" key="6">
    <source>
        <dbReference type="SAM" id="Phobius"/>
    </source>
</evidence>
<dbReference type="HOGENOM" id="CLU_079569_1_0_5"/>
<dbReference type="PANTHER" id="PTHR30086">
    <property type="entry name" value="ARGININE EXPORTER PROTEIN ARGO"/>
    <property type="match status" value="1"/>
</dbReference>
<sequence>MQSQHSVPHRATRKSPMSVAIGSFLVFAASQVGTPGPANMALMATGARFGLRRAVPFLAGVIAGKQFIIWPMGFGLLALGTRQPWIFETLKWVSAAYICYLAWRVTRLRLGTPEAEGAPAPGFAAGLIVHPLNPKAWAMITAGFTSFTAPGTPALQATLTIALCLLACQIVLQPIWAWGGSAMAARVAGTAVEPILMYVLAGLTLASVLYVLFGGGPA</sequence>
<keyword evidence="8" id="KW-1185">Reference proteome</keyword>
<dbReference type="AlphaFoldDB" id="A8LK05"/>
<reference evidence="8" key="1">
    <citation type="journal article" date="2010" name="ISME J.">
        <title>The complete genome sequence of the algal symbiont Dinoroseobacter shibae: a hitchhiker's guide to life in the sea.</title>
        <authorList>
            <person name="Wagner-Dobler I."/>
            <person name="Ballhausen B."/>
            <person name="Berger M."/>
            <person name="Brinkhoff T."/>
            <person name="Buchholz I."/>
            <person name="Bunk B."/>
            <person name="Cypionka H."/>
            <person name="Daniel R."/>
            <person name="Drepper T."/>
            <person name="Gerdts G."/>
            <person name="Hahnke S."/>
            <person name="Han C."/>
            <person name="Jahn D."/>
            <person name="Kalhoefer D."/>
            <person name="Kiss H."/>
            <person name="Klenk H.P."/>
            <person name="Kyrpides N."/>
            <person name="Liebl W."/>
            <person name="Liesegang H."/>
            <person name="Meincke L."/>
            <person name="Pati A."/>
            <person name="Petersen J."/>
            <person name="Piekarski T."/>
            <person name="Pommerenke C."/>
            <person name="Pradella S."/>
            <person name="Pukall R."/>
            <person name="Rabus R."/>
            <person name="Stackebrandt E."/>
            <person name="Thole S."/>
            <person name="Thompson L."/>
            <person name="Tielen P."/>
            <person name="Tomasch J."/>
            <person name="von Jan M."/>
            <person name="Wanphrut N."/>
            <person name="Wichels A."/>
            <person name="Zech H."/>
            <person name="Simon M."/>
        </authorList>
    </citation>
    <scope>NUCLEOTIDE SEQUENCE [LARGE SCALE GENOMIC DNA]</scope>
    <source>
        <strain evidence="8">DSM 16493 / NCIMB 14021 / DFL 12</strain>
    </source>
</reference>
<dbReference type="EMBL" id="CP000830">
    <property type="protein sequence ID" value="ABV93204.1"/>
    <property type="molecule type" value="Genomic_DNA"/>
</dbReference>
<gene>
    <name evidence="7" type="ordered locus">Dshi_1462</name>
</gene>
<keyword evidence="5 6" id="KW-0472">Membrane</keyword>
<feature type="transmembrane region" description="Helical" evidence="6">
    <location>
        <begin position="154"/>
        <end position="175"/>
    </location>
</feature>
<dbReference type="Pfam" id="PF01810">
    <property type="entry name" value="LysE"/>
    <property type="match status" value="1"/>
</dbReference>
<dbReference type="InterPro" id="IPR001123">
    <property type="entry name" value="LeuE-type"/>
</dbReference>
<keyword evidence="4 6" id="KW-1133">Transmembrane helix</keyword>
<evidence type="ECO:0000313" key="7">
    <source>
        <dbReference type="EMBL" id="ABV93204.1"/>
    </source>
</evidence>
<evidence type="ECO:0000313" key="8">
    <source>
        <dbReference type="Proteomes" id="UP000006833"/>
    </source>
</evidence>
<evidence type="ECO:0000256" key="5">
    <source>
        <dbReference type="ARBA" id="ARBA00023136"/>
    </source>
</evidence>
<comment type="subcellular location">
    <subcellularLocation>
        <location evidence="1">Cell membrane</location>
        <topology evidence="1">Multi-pass membrane protein</topology>
    </subcellularLocation>
</comment>
<feature type="transmembrane region" description="Helical" evidence="6">
    <location>
        <begin position="20"/>
        <end position="42"/>
    </location>
</feature>
<dbReference type="GO" id="GO:0015171">
    <property type="term" value="F:amino acid transmembrane transporter activity"/>
    <property type="evidence" value="ECO:0007669"/>
    <property type="project" value="TreeGrafter"/>
</dbReference>